<evidence type="ECO:0000313" key="1">
    <source>
        <dbReference type="EMBL" id="KAJ7031421.1"/>
    </source>
</evidence>
<dbReference type="InterPro" id="IPR036691">
    <property type="entry name" value="Endo/exonu/phosph_ase_sf"/>
</dbReference>
<dbReference type="SUPFAM" id="SSF56219">
    <property type="entry name" value="DNase I-like"/>
    <property type="match status" value="1"/>
</dbReference>
<keyword evidence="3" id="KW-1185">Reference proteome</keyword>
<reference evidence="1" key="1">
    <citation type="submission" date="2023-03" db="EMBL/GenBank/DDBJ databases">
        <title>Massive genome expansion in bonnet fungi (Mycena s.s.) driven by repeated elements and novel gene families across ecological guilds.</title>
        <authorList>
            <consortium name="Lawrence Berkeley National Laboratory"/>
            <person name="Harder C.B."/>
            <person name="Miyauchi S."/>
            <person name="Viragh M."/>
            <person name="Kuo A."/>
            <person name="Thoen E."/>
            <person name="Andreopoulos B."/>
            <person name="Lu D."/>
            <person name="Skrede I."/>
            <person name="Drula E."/>
            <person name="Henrissat B."/>
            <person name="Morin E."/>
            <person name="Kohler A."/>
            <person name="Barry K."/>
            <person name="LaButti K."/>
            <person name="Morin E."/>
            <person name="Salamov A."/>
            <person name="Lipzen A."/>
            <person name="Mereny Z."/>
            <person name="Hegedus B."/>
            <person name="Baldrian P."/>
            <person name="Stursova M."/>
            <person name="Weitz H."/>
            <person name="Taylor A."/>
            <person name="Grigoriev I.V."/>
            <person name="Nagy L.G."/>
            <person name="Martin F."/>
            <person name="Kauserud H."/>
        </authorList>
    </citation>
    <scope>NUCLEOTIDE SEQUENCE</scope>
    <source>
        <strain evidence="1">CBHHK200</strain>
    </source>
</reference>
<dbReference type="Gene3D" id="3.60.10.10">
    <property type="entry name" value="Endonuclease/exonuclease/phosphatase"/>
    <property type="match status" value="1"/>
</dbReference>
<comment type="caution">
    <text evidence="1">The sequence shown here is derived from an EMBL/GenBank/DDBJ whole genome shotgun (WGS) entry which is preliminary data.</text>
</comment>
<evidence type="ECO:0000313" key="2">
    <source>
        <dbReference type="EMBL" id="KAJ7043609.1"/>
    </source>
</evidence>
<dbReference type="Proteomes" id="UP001218188">
    <property type="component" value="Unassembled WGS sequence"/>
</dbReference>
<dbReference type="AlphaFoldDB" id="A0AAD6SQR8"/>
<feature type="non-terminal residue" evidence="1">
    <location>
        <position position="130"/>
    </location>
</feature>
<gene>
    <name evidence="2" type="ORF">C8F04DRAFT_943646</name>
    <name evidence="1" type="ORF">C8F04DRAFT_960465</name>
</gene>
<sequence>MPDRPAQPRVGGQLRIWSQNLNKSLKAQTDFNNHLSPRYFDLALIQEPYFDFRNLTRINRDWIAVYPPKHTNNPKVTRAIIMVNTRLPSSTWRVVPIDSPYITAIDIFGPAFGTIRIINVYNDCEHNEAI</sequence>
<organism evidence="1 3">
    <name type="scientific">Mycena alexandri</name>
    <dbReference type="NCBI Taxonomy" id="1745969"/>
    <lineage>
        <taxon>Eukaryota</taxon>
        <taxon>Fungi</taxon>
        <taxon>Dikarya</taxon>
        <taxon>Basidiomycota</taxon>
        <taxon>Agaricomycotina</taxon>
        <taxon>Agaricomycetes</taxon>
        <taxon>Agaricomycetidae</taxon>
        <taxon>Agaricales</taxon>
        <taxon>Marasmiineae</taxon>
        <taxon>Mycenaceae</taxon>
        <taxon>Mycena</taxon>
    </lineage>
</organism>
<evidence type="ECO:0008006" key="4">
    <source>
        <dbReference type="Google" id="ProtNLM"/>
    </source>
</evidence>
<evidence type="ECO:0000313" key="3">
    <source>
        <dbReference type="Proteomes" id="UP001218188"/>
    </source>
</evidence>
<proteinExistence type="predicted"/>
<dbReference type="EMBL" id="JARJCM010000082">
    <property type="protein sequence ID" value="KAJ7031421.1"/>
    <property type="molecule type" value="Genomic_DNA"/>
</dbReference>
<name>A0AAD6SQR8_9AGAR</name>
<accession>A0AAD6SQR8</accession>
<dbReference type="EMBL" id="JARJCM010000009">
    <property type="protein sequence ID" value="KAJ7043609.1"/>
    <property type="molecule type" value="Genomic_DNA"/>
</dbReference>
<protein>
    <recommendedName>
        <fullName evidence="4">Endonuclease/exonuclease/phosphatase domain-containing protein</fullName>
    </recommendedName>
</protein>